<keyword evidence="10" id="KW-0233">DNA recombination</keyword>
<name>A0A8J6CFA0_9ROSI</name>
<keyword evidence="3" id="KW-0064">Aspartyl protease</keyword>
<dbReference type="PROSITE" id="PS50994">
    <property type="entry name" value="INTEGRASE"/>
    <property type="match status" value="1"/>
</dbReference>
<evidence type="ECO:0000256" key="5">
    <source>
        <dbReference type="ARBA" id="ARBA00022842"/>
    </source>
</evidence>
<dbReference type="GO" id="GO:0006508">
    <property type="term" value="P:proteolysis"/>
    <property type="evidence" value="ECO:0007669"/>
    <property type="project" value="UniProtKB-KW"/>
</dbReference>
<dbReference type="InterPro" id="IPR043502">
    <property type="entry name" value="DNA/RNA_pol_sf"/>
</dbReference>
<dbReference type="GO" id="GO:0015074">
    <property type="term" value="P:DNA integration"/>
    <property type="evidence" value="ECO:0007669"/>
    <property type="project" value="UniProtKB-KW"/>
</dbReference>
<keyword evidence="9" id="KW-0238">DNA-binding</keyword>
<dbReference type="GO" id="GO:0004190">
    <property type="term" value="F:aspartic-type endopeptidase activity"/>
    <property type="evidence" value="ECO:0007669"/>
    <property type="project" value="UniProtKB-KW"/>
</dbReference>
<protein>
    <recommendedName>
        <fullName evidence="12">Integrase catalytic domain-containing protein</fullName>
    </recommendedName>
</protein>
<accession>A0A8J6CFA0</accession>
<dbReference type="EMBL" id="JAHUZN010000013">
    <property type="protein sequence ID" value="KAG8472897.1"/>
    <property type="molecule type" value="Genomic_DNA"/>
</dbReference>
<evidence type="ECO:0000256" key="10">
    <source>
        <dbReference type="ARBA" id="ARBA00023172"/>
    </source>
</evidence>
<reference evidence="13 14" key="1">
    <citation type="journal article" date="2021" name="bioRxiv">
        <title>The Gossypium anomalum genome as a resource for cotton improvement and evolutionary analysis of hybrid incompatibility.</title>
        <authorList>
            <person name="Grover C.E."/>
            <person name="Yuan D."/>
            <person name="Arick M.A."/>
            <person name="Miller E.R."/>
            <person name="Hu G."/>
            <person name="Peterson D.G."/>
            <person name="Wendel J.F."/>
            <person name="Udall J.A."/>
        </authorList>
    </citation>
    <scope>NUCLEOTIDE SEQUENCE [LARGE SCALE GENOMIC DNA]</scope>
    <source>
        <strain evidence="13">JFW-Udall</strain>
        <tissue evidence="13">Leaf</tissue>
    </source>
</reference>
<dbReference type="PANTHER" id="PTHR37984:SF5">
    <property type="entry name" value="PROTEIN NYNRIN-LIKE"/>
    <property type="match status" value="1"/>
</dbReference>
<keyword evidence="7" id="KW-0695">RNA-directed DNA polymerase</keyword>
<evidence type="ECO:0000256" key="3">
    <source>
        <dbReference type="ARBA" id="ARBA00022750"/>
    </source>
</evidence>
<dbReference type="OrthoDB" id="111931at2759"/>
<keyword evidence="8" id="KW-0548">Nucleotidyltransferase</keyword>
<dbReference type="InterPro" id="IPR001584">
    <property type="entry name" value="Integrase_cat-core"/>
</dbReference>
<dbReference type="Pfam" id="PF24626">
    <property type="entry name" value="SH3_Tf2-1"/>
    <property type="match status" value="1"/>
</dbReference>
<evidence type="ECO:0000313" key="13">
    <source>
        <dbReference type="EMBL" id="KAG8472897.1"/>
    </source>
</evidence>
<dbReference type="PANTHER" id="PTHR37984">
    <property type="entry name" value="PROTEIN CBG26694"/>
    <property type="match status" value="1"/>
</dbReference>
<comment type="caution">
    <text evidence="13">The sequence shown here is derived from an EMBL/GenBank/DDBJ whole genome shotgun (WGS) entry which is preliminary data.</text>
</comment>
<evidence type="ECO:0000256" key="4">
    <source>
        <dbReference type="ARBA" id="ARBA00022801"/>
    </source>
</evidence>
<dbReference type="InterPro" id="IPR050951">
    <property type="entry name" value="Retrovirus_Pol_polyprotein"/>
</dbReference>
<gene>
    <name evidence="13" type="ORF">CXB51_034782</name>
</gene>
<evidence type="ECO:0000256" key="2">
    <source>
        <dbReference type="ARBA" id="ARBA00022723"/>
    </source>
</evidence>
<dbReference type="InterPro" id="IPR041577">
    <property type="entry name" value="RT_RNaseH_2"/>
</dbReference>
<dbReference type="InterPro" id="IPR036397">
    <property type="entry name" value="RNaseH_sf"/>
</dbReference>
<keyword evidence="8" id="KW-0808">Transferase</keyword>
<dbReference type="Pfam" id="PF17921">
    <property type="entry name" value="Integrase_H2C2"/>
    <property type="match status" value="1"/>
</dbReference>
<keyword evidence="14" id="KW-1185">Reference proteome</keyword>
<dbReference type="AlphaFoldDB" id="A0A8J6CFA0"/>
<dbReference type="InterPro" id="IPR012337">
    <property type="entry name" value="RNaseH-like_sf"/>
</dbReference>
<dbReference type="InterPro" id="IPR056924">
    <property type="entry name" value="SH3_Tf2-1"/>
</dbReference>
<dbReference type="GO" id="GO:0006310">
    <property type="term" value="P:DNA recombination"/>
    <property type="evidence" value="ECO:0007669"/>
    <property type="project" value="UniProtKB-KW"/>
</dbReference>
<proteinExistence type="predicted"/>
<dbReference type="GO" id="GO:0003677">
    <property type="term" value="F:DNA binding"/>
    <property type="evidence" value="ECO:0007669"/>
    <property type="project" value="UniProtKB-KW"/>
</dbReference>
<keyword evidence="8" id="KW-0239">DNA-directed DNA polymerase</keyword>
<evidence type="ECO:0000256" key="1">
    <source>
        <dbReference type="ARBA" id="ARBA00022670"/>
    </source>
</evidence>
<evidence type="ECO:0000256" key="8">
    <source>
        <dbReference type="ARBA" id="ARBA00022932"/>
    </source>
</evidence>
<sequence>MAAPLTKLIRKGVPFVWTEKQQESFDKLKKVLTEAPILIQPESGKDFTIYSDASHVGLGCVLMQEGEVKELNLRQRRWIELLKDYDYAIEYHPGKANVVVDALSRRTVSDLRAMFARLSLYDDGSLLPELQVRPTWKDSDLRQAILKEAHGGLCAMHPGGSKMYCSLKELYWWPRLKREVTEVVGKCLTCQQVKAEHQLPSRLLQPVKVPLWKWERVTMDFVSGLPLTPSKKDSIWVIVDRLTKSAHFIPVRTNYSLQKLAKLYVAEIVRLHGVLVSIIFDRDPRFTSWFWQKLHEALGTWLNFSTAFHPQTDGQSKRVIQILEDMLRGCVIDFRGSWEDYLPLAEFAYNNSYQESIGMAPYEALGERQVLGPELVADTEDKVSPWKKILRLERKGKLSPRFIGPYQILKRVGPVAYQLELPPKLDRIHDVFHVSMLRQYHSDITHVVPVAEIEVLWRNHGREEARSQKWRCVNNILICLIQDFGSNPLARKGDYFAMLGRQELVLVLNSGDGGIPHQEANIRVDGELALNRANHEESRHTLLG</sequence>
<dbReference type="SUPFAM" id="SSF53098">
    <property type="entry name" value="Ribonuclease H-like"/>
    <property type="match status" value="1"/>
</dbReference>
<evidence type="ECO:0000313" key="14">
    <source>
        <dbReference type="Proteomes" id="UP000701853"/>
    </source>
</evidence>
<dbReference type="Pfam" id="PF17919">
    <property type="entry name" value="RT_RNaseH_2"/>
    <property type="match status" value="1"/>
</dbReference>
<dbReference type="GO" id="GO:0046872">
    <property type="term" value="F:metal ion binding"/>
    <property type="evidence" value="ECO:0007669"/>
    <property type="project" value="UniProtKB-KW"/>
</dbReference>
<evidence type="ECO:0000256" key="6">
    <source>
        <dbReference type="ARBA" id="ARBA00022908"/>
    </source>
</evidence>
<feature type="domain" description="Integrase catalytic" evidence="12">
    <location>
        <begin position="202"/>
        <end position="369"/>
    </location>
</feature>
<evidence type="ECO:0000256" key="7">
    <source>
        <dbReference type="ARBA" id="ARBA00022918"/>
    </source>
</evidence>
<dbReference type="Gene3D" id="3.30.70.270">
    <property type="match status" value="1"/>
</dbReference>
<dbReference type="SUPFAM" id="SSF56672">
    <property type="entry name" value="DNA/RNA polymerases"/>
    <property type="match status" value="1"/>
</dbReference>
<dbReference type="InterPro" id="IPR043128">
    <property type="entry name" value="Rev_trsase/Diguanyl_cyclase"/>
</dbReference>
<dbReference type="GO" id="GO:0003887">
    <property type="term" value="F:DNA-directed DNA polymerase activity"/>
    <property type="evidence" value="ECO:0007669"/>
    <property type="project" value="UniProtKB-KW"/>
</dbReference>
<dbReference type="GO" id="GO:0003964">
    <property type="term" value="F:RNA-directed DNA polymerase activity"/>
    <property type="evidence" value="ECO:0007669"/>
    <property type="project" value="UniProtKB-KW"/>
</dbReference>
<evidence type="ECO:0000256" key="11">
    <source>
        <dbReference type="ARBA" id="ARBA00023268"/>
    </source>
</evidence>
<keyword evidence="6" id="KW-0229">DNA integration</keyword>
<evidence type="ECO:0000256" key="9">
    <source>
        <dbReference type="ARBA" id="ARBA00023125"/>
    </source>
</evidence>
<keyword evidence="2" id="KW-0479">Metal-binding</keyword>
<dbReference type="Gene3D" id="3.30.420.10">
    <property type="entry name" value="Ribonuclease H-like superfamily/Ribonuclease H"/>
    <property type="match status" value="1"/>
</dbReference>
<evidence type="ECO:0000259" key="12">
    <source>
        <dbReference type="PROSITE" id="PS50994"/>
    </source>
</evidence>
<keyword evidence="4" id="KW-0378">Hydrolase</keyword>
<dbReference type="Gene3D" id="1.10.340.70">
    <property type="match status" value="1"/>
</dbReference>
<dbReference type="InterPro" id="IPR041588">
    <property type="entry name" value="Integrase_H2C2"/>
</dbReference>
<keyword evidence="11" id="KW-0511">Multifunctional enzyme</keyword>
<keyword evidence="1" id="KW-0645">Protease</keyword>
<organism evidence="13 14">
    <name type="scientific">Gossypium anomalum</name>
    <dbReference type="NCBI Taxonomy" id="47600"/>
    <lineage>
        <taxon>Eukaryota</taxon>
        <taxon>Viridiplantae</taxon>
        <taxon>Streptophyta</taxon>
        <taxon>Embryophyta</taxon>
        <taxon>Tracheophyta</taxon>
        <taxon>Spermatophyta</taxon>
        <taxon>Magnoliopsida</taxon>
        <taxon>eudicotyledons</taxon>
        <taxon>Gunneridae</taxon>
        <taxon>Pentapetalae</taxon>
        <taxon>rosids</taxon>
        <taxon>malvids</taxon>
        <taxon>Malvales</taxon>
        <taxon>Malvaceae</taxon>
        <taxon>Malvoideae</taxon>
        <taxon>Gossypium</taxon>
    </lineage>
</organism>
<keyword evidence="5" id="KW-0460">Magnesium</keyword>
<dbReference type="Proteomes" id="UP000701853">
    <property type="component" value="Chromosome 13"/>
</dbReference>